<dbReference type="Proteomes" id="UP000001072">
    <property type="component" value="Unassembled WGS sequence"/>
</dbReference>
<dbReference type="OrthoDB" id="10588956at2759"/>
<reference evidence="4" key="1">
    <citation type="journal article" date="2011" name="Proc. Natl. Acad. Sci. U.S.A.">
        <title>Obligate biotrophy features unraveled by the genomic analysis of rust fungi.</title>
        <authorList>
            <person name="Duplessis S."/>
            <person name="Cuomo C.A."/>
            <person name="Lin Y.-C."/>
            <person name="Aerts A."/>
            <person name="Tisserant E."/>
            <person name="Veneault-Fourrey C."/>
            <person name="Joly D.L."/>
            <person name="Hacquard S."/>
            <person name="Amselem J."/>
            <person name="Cantarel B.L."/>
            <person name="Chiu R."/>
            <person name="Coutinho P.M."/>
            <person name="Feau N."/>
            <person name="Field M."/>
            <person name="Frey P."/>
            <person name="Gelhaye E."/>
            <person name="Goldberg J."/>
            <person name="Grabherr M.G."/>
            <person name="Kodira C.D."/>
            <person name="Kohler A."/>
            <person name="Kuees U."/>
            <person name="Lindquist E.A."/>
            <person name="Lucas S.M."/>
            <person name="Mago R."/>
            <person name="Mauceli E."/>
            <person name="Morin E."/>
            <person name="Murat C."/>
            <person name="Pangilinan J.L."/>
            <person name="Park R."/>
            <person name="Pearson M."/>
            <person name="Quesneville H."/>
            <person name="Rouhier N."/>
            <person name="Sakthikumar S."/>
            <person name="Salamov A.A."/>
            <person name="Schmutz J."/>
            <person name="Selles B."/>
            <person name="Shapiro H."/>
            <person name="Tanguay P."/>
            <person name="Tuskan G.A."/>
            <person name="Henrissat B."/>
            <person name="Van de Peer Y."/>
            <person name="Rouze P."/>
            <person name="Ellis J.G."/>
            <person name="Dodds P.N."/>
            <person name="Schein J.E."/>
            <person name="Zhong S."/>
            <person name="Hamelin R.C."/>
            <person name="Grigoriev I.V."/>
            <person name="Szabo L.J."/>
            <person name="Martin F."/>
        </authorList>
    </citation>
    <scope>NUCLEOTIDE SEQUENCE [LARGE SCALE GENOMIC DNA]</scope>
    <source>
        <strain evidence="4">98AG31 / pathotype 3-4-7</strain>
    </source>
</reference>
<accession>F4R6A4</accession>
<dbReference type="HOGENOM" id="CLU_530041_0_0_1"/>
<evidence type="ECO:0008006" key="5">
    <source>
        <dbReference type="Google" id="ProtNLM"/>
    </source>
</evidence>
<proteinExistence type="predicted"/>
<keyword evidence="4" id="KW-1185">Reference proteome</keyword>
<protein>
    <recommendedName>
        <fullName evidence="5">Secreted protein</fullName>
    </recommendedName>
</protein>
<feature type="region of interest" description="Disordered" evidence="1">
    <location>
        <begin position="92"/>
        <end position="118"/>
    </location>
</feature>
<evidence type="ECO:0000256" key="1">
    <source>
        <dbReference type="SAM" id="MobiDB-lite"/>
    </source>
</evidence>
<feature type="region of interest" description="Disordered" evidence="1">
    <location>
        <begin position="174"/>
        <end position="194"/>
    </location>
</feature>
<organism evidence="4">
    <name type="scientific">Melampsora larici-populina (strain 98AG31 / pathotype 3-4-7)</name>
    <name type="common">Poplar leaf rust fungus</name>
    <dbReference type="NCBI Taxonomy" id="747676"/>
    <lineage>
        <taxon>Eukaryota</taxon>
        <taxon>Fungi</taxon>
        <taxon>Dikarya</taxon>
        <taxon>Basidiomycota</taxon>
        <taxon>Pucciniomycotina</taxon>
        <taxon>Pucciniomycetes</taxon>
        <taxon>Pucciniales</taxon>
        <taxon>Melampsoraceae</taxon>
        <taxon>Melampsora</taxon>
    </lineage>
</organism>
<dbReference type="AlphaFoldDB" id="F4R6A4"/>
<name>F4R6A4_MELLP</name>
<feature type="chain" id="PRO_5003314845" description="Secreted protein" evidence="2">
    <location>
        <begin position="27"/>
        <end position="514"/>
    </location>
</feature>
<gene>
    <name evidence="3" type="ORF">MELLADRAFT_58886</name>
</gene>
<dbReference type="KEGG" id="mlr:MELLADRAFT_58886"/>
<feature type="signal peptide" evidence="2">
    <location>
        <begin position="1"/>
        <end position="26"/>
    </location>
</feature>
<dbReference type="GeneID" id="18929249"/>
<dbReference type="VEuPathDB" id="FungiDB:MELLADRAFT_58886"/>
<dbReference type="RefSeq" id="XP_007404873.1">
    <property type="nucleotide sequence ID" value="XM_007404811.1"/>
</dbReference>
<dbReference type="InParanoid" id="F4R6A4"/>
<sequence length="514" mass="57769">MEMKSLCIFAPYALMILCGLVKWCDSHPATISEIEVPDLAATTMEGDVNSRELKAGIADFNSGHKADPSLNILKNVDADKNQNAAKAGEDFKSLAGDDARVSPPGKEGQPNTPAEGEKKSFLKKIRSFFRDGPVKFWKKIKQWFSKANIFKRDDKKLVKIKSFFRKNWFKGPKPKKSAVAKSAKEIPSPMQPQEDKAVRIEKMEDKIPSNNKEVEVNNPEPIPLASSLDQLEDKAGEIEKMKDKIPSNIKEVEVNNPEPFPLASSLDQLEDESVGIEKMEDKIPSNNKEVEVNNPEPIPLASSLNQLDKPQVDIKPSKLVFLDEKAEEVIISVEDILKRHNVHLDEERKSLLEQKIKNPTIIQEPISPLTTPAKDYKEFLEYTERSLRDVNERYSIYVDIIEKTLIEEARPKLSKTRTPVSHLESSSNNLEISEAVAPTAESRLVLTNTEVNLLETAERILDNAVTRNLASINSLQKVILEVNRDPSSFGEKTLAELFLIKETVDKAFASHNKI</sequence>
<evidence type="ECO:0000313" key="3">
    <source>
        <dbReference type="EMBL" id="EGG12498.1"/>
    </source>
</evidence>
<keyword evidence="2" id="KW-0732">Signal</keyword>
<evidence type="ECO:0000256" key="2">
    <source>
        <dbReference type="SAM" id="SignalP"/>
    </source>
</evidence>
<dbReference type="EMBL" id="GL883091">
    <property type="protein sequence ID" value="EGG12498.1"/>
    <property type="molecule type" value="Genomic_DNA"/>
</dbReference>
<evidence type="ECO:0000313" key="4">
    <source>
        <dbReference type="Proteomes" id="UP000001072"/>
    </source>
</evidence>